<evidence type="ECO:0000313" key="2">
    <source>
        <dbReference type="EMBL" id="KFF11373.1"/>
    </source>
</evidence>
<evidence type="ECO:0000256" key="1">
    <source>
        <dbReference type="SAM" id="Coils"/>
    </source>
</evidence>
<dbReference type="RefSeq" id="WP_034713403.1">
    <property type="nucleotide sequence ID" value="NZ_JPRH01000007.1"/>
</dbReference>
<dbReference type="OrthoDB" id="1273940at2"/>
<dbReference type="EMBL" id="JPRH01000007">
    <property type="protein sequence ID" value="KFF11373.1"/>
    <property type="molecule type" value="Genomic_DNA"/>
</dbReference>
<dbReference type="AlphaFoldDB" id="A0A086A3V9"/>
<keyword evidence="3" id="KW-1185">Reference proteome</keyword>
<dbReference type="STRING" id="445961.IW15_16660"/>
<keyword evidence="1" id="KW-0175">Coiled coil</keyword>
<accession>A0A086A3V9</accession>
<name>A0A086A3V9_9FLAO</name>
<gene>
    <name evidence="2" type="ORF">IW15_16660</name>
</gene>
<dbReference type="Proteomes" id="UP000028705">
    <property type="component" value="Unassembled WGS sequence"/>
</dbReference>
<protein>
    <submittedName>
        <fullName evidence="2">Uncharacterized protein</fullName>
    </submittedName>
</protein>
<feature type="coiled-coil region" evidence="1">
    <location>
        <begin position="55"/>
        <end position="89"/>
    </location>
</feature>
<evidence type="ECO:0000313" key="3">
    <source>
        <dbReference type="Proteomes" id="UP000028705"/>
    </source>
</evidence>
<dbReference type="eggNOG" id="ENOG5030XF7">
    <property type="taxonomic scope" value="Bacteria"/>
</dbReference>
<sequence>MQGIEPKFHSNLTERMEHYRWLVKQIAGDADGQSGDIISRASELGGLYEDYLITKRKLEQTIKNYRKYNNDLRKLLNIKMRELKKTEELRKREKRMHK</sequence>
<proteinExistence type="predicted"/>
<organism evidence="2 3">
    <name type="scientific">Chryseobacterium soli</name>
    <dbReference type="NCBI Taxonomy" id="445961"/>
    <lineage>
        <taxon>Bacteria</taxon>
        <taxon>Pseudomonadati</taxon>
        <taxon>Bacteroidota</taxon>
        <taxon>Flavobacteriia</taxon>
        <taxon>Flavobacteriales</taxon>
        <taxon>Weeksellaceae</taxon>
        <taxon>Chryseobacterium group</taxon>
        <taxon>Chryseobacterium</taxon>
    </lineage>
</organism>
<comment type="caution">
    <text evidence="2">The sequence shown here is derived from an EMBL/GenBank/DDBJ whole genome shotgun (WGS) entry which is preliminary data.</text>
</comment>
<reference evidence="2 3" key="1">
    <citation type="submission" date="2014-07" db="EMBL/GenBank/DDBJ databases">
        <title>Genome of Chryseobacterium soli DSM 19298.</title>
        <authorList>
            <person name="Stropko S.J."/>
            <person name="Pipes S.E."/>
            <person name="Newman J."/>
        </authorList>
    </citation>
    <scope>NUCLEOTIDE SEQUENCE [LARGE SCALE GENOMIC DNA]</scope>
    <source>
        <strain evidence="2 3">DSM 19298</strain>
    </source>
</reference>